<evidence type="ECO:0000313" key="3">
    <source>
        <dbReference type="Proteomes" id="UP000287166"/>
    </source>
</evidence>
<feature type="compositionally biased region" description="Acidic residues" evidence="1">
    <location>
        <begin position="94"/>
        <end position="114"/>
    </location>
</feature>
<dbReference type="RefSeq" id="XP_027617247.1">
    <property type="nucleotide sequence ID" value="XM_027761446.1"/>
</dbReference>
<evidence type="ECO:0000256" key="1">
    <source>
        <dbReference type="SAM" id="MobiDB-lite"/>
    </source>
</evidence>
<feature type="region of interest" description="Disordered" evidence="1">
    <location>
        <begin position="86"/>
        <end position="114"/>
    </location>
</feature>
<dbReference type="AlphaFoldDB" id="A0A401GX39"/>
<evidence type="ECO:0000313" key="2">
    <source>
        <dbReference type="EMBL" id="GBE86334.1"/>
    </source>
</evidence>
<accession>A0A401GX39</accession>
<gene>
    <name evidence="2" type="ORF">SCP_0902130</name>
</gene>
<reference evidence="2 3" key="1">
    <citation type="journal article" date="2018" name="Sci. Rep.">
        <title>Genome sequence of the cauliflower mushroom Sparassis crispa (Hanabiratake) and its association with beneficial usage.</title>
        <authorList>
            <person name="Kiyama R."/>
            <person name="Furutani Y."/>
            <person name="Kawaguchi K."/>
            <person name="Nakanishi T."/>
        </authorList>
    </citation>
    <scope>NUCLEOTIDE SEQUENCE [LARGE SCALE GENOMIC DNA]</scope>
</reference>
<keyword evidence="3" id="KW-1185">Reference proteome</keyword>
<dbReference type="GeneID" id="38783251"/>
<sequence>MIEHETLLQAVQESTSHLRNLLQQKQDRALPGNFVEVSCIEFMHAFVPRRQRGQQSRNSEVPSLECPETPKITDVWKGNQLHPGYKFAVGTSTPEEEGEEEEEGEGDKVYDEDDQDELLERDVKRVSNAALYLDHEAPSDGQPWWERQVMPFKFMMECVDPPRILR</sequence>
<dbReference type="Proteomes" id="UP000287166">
    <property type="component" value="Unassembled WGS sequence"/>
</dbReference>
<feature type="region of interest" description="Disordered" evidence="1">
    <location>
        <begin position="50"/>
        <end position="72"/>
    </location>
</feature>
<comment type="caution">
    <text evidence="2">The sequence shown here is derived from an EMBL/GenBank/DDBJ whole genome shotgun (WGS) entry which is preliminary data.</text>
</comment>
<protein>
    <submittedName>
        <fullName evidence="2">Uncharacterized protein</fullName>
    </submittedName>
</protein>
<dbReference type="EMBL" id="BFAD01000009">
    <property type="protein sequence ID" value="GBE86334.1"/>
    <property type="molecule type" value="Genomic_DNA"/>
</dbReference>
<organism evidence="2 3">
    <name type="scientific">Sparassis crispa</name>
    <dbReference type="NCBI Taxonomy" id="139825"/>
    <lineage>
        <taxon>Eukaryota</taxon>
        <taxon>Fungi</taxon>
        <taxon>Dikarya</taxon>
        <taxon>Basidiomycota</taxon>
        <taxon>Agaricomycotina</taxon>
        <taxon>Agaricomycetes</taxon>
        <taxon>Polyporales</taxon>
        <taxon>Sparassidaceae</taxon>
        <taxon>Sparassis</taxon>
    </lineage>
</organism>
<proteinExistence type="predicted"/>
<dbReference type="InParanoid" id="A0A401GX39"/>
<name>A0A401GX39_9APHY</name>